<dbReference type="AlphaFoldDB" id="A0A7G1Q881"/>
<accession>A0A7G1Q881</accession>
<protein>
    <recommendedName>
        <fullName evidence="3">Metal-binding protein</fullName>
    </recommendedName>
</protein>
<dbReference type="KEGG" id="ntg:NSCAC_0468"/>
<dbReference type="EMBL" id="LR778175">
    <property type="protein sequence ID" value="CAB1275038.1"/>
    <property type="molecule type" value="Genomic_DNA"/>
</dbReference>
<dbReference type="SUPFAM" id="SSF52833">
    <property type="entry name" value="Thioredoxin-like"/>
    <property type="match status" value="1"/>
</dbReference>
<dbReference type="Proteomes" id="UP000516072">
    <property type="component" value="Chromosome"/>
</dbReference>
<organism evidence="1 2">
    <name type="scientific">Candidatus Nitrosacidococcus tergens</name>
    <dbReference type="NCBI Taxonomy" id="553981"/>
    <lineage>
        <taxon>Bacteria</taxon>
        <taxon>Pseudomonadati</taxon>
        <taxon>Pseudomonadota</taxon>
        <taxon>Gammaproteobacteria</taxon>
        <taxon>Chromatiales</taxon>
        <taxon>Chromatiaceae</taxon>
        <taxon>Candidatus Nitrosacidococcus</taxon>
    </lineage>
</organism>
<reference evidence="1 2" key="1">
    <citation type="submission" date="2020-03" db="EMBL/GenBank/DDBJ databases">
        <authorList>
            <person name="Picone N."/>
        </authorList>
    </citation>
    <scope>NUCLEOTIDE SEQUENCE [LARGE SCALE GENOMIC DNA]</scope>
    <source>
        <strain evidence="1">NSCAC1</strain>
    </source>
</reference>
<dbReference type="Pfam" id="PF04214">
    <property type="entry name" value="DUF411"/>
    <property type="match status" value="1"/>
</dbReference>
<dbReference type="InterPro" id="IPR007332">
    <property type="entry name" value="DUF411"/>
</dbReference>
<evidence type="ECO:0008006" key="3">
    <source>
        <dbReference type="Google" id="ProtNLM"/>
    </source>
</evidence>
<gene>
    <name evidence="1" type="ORF">NSCAC_0468</name>
</gene>
<evidence type="ECO:0000313" key="2">
    <source>
        <dbReference type="Proteomes" id="UP000516072"/>
    </source>
</evidence>
<proteinExistence type="predicted"/>
<dbReference type="InterPro" id="IPR036249">
    <property type="entry name" value="Thioredoxin-like_sf"/>
</dbReference>
<keyword evidence="2" id="KW-1185">Reference proteome</keyword>
<sequence>MGLINQLGLCVLLFVFTITAYGKDSVWDNSKVDYFGPSNITVYRDPSCGCCEEWIKHLEKSNFTVKEVKTNNVQAIKQEQSIPPELSSCHTAVIEGYTVEGHVPADDIKKLLIDKPDIIGLTVPRMPTGTPGMEMGNRKDPFKVLQINKDGTTQIFSEYTKY</sequence>
<evidence type="ECO:0000313" key="1">
    <source>
        <dbReference type="EMBL" id="CAB1275038.1"/>
    </source>
</evidence>
<name>A0A7G1Q881_9GAMM</name>